<evidence type="ECO:0000256" key="5">
    <source>
        <dbReference type="ARBA" id="ARBA00022984"/>
    </source>
</evidence>
<feature type="signal peptide" evidence="8">
    <location>
        <begin position="1"/>
        <end position="26"/>
    </location>
</feature>
<keyword evidence="8" id="KW-0732">Signal</keyword>
<gene>
    <name evidence="10" type="ORF">ACFQQA_05865</name>
</gene>
<dbReference type="PANTHER" id="PTHR41533:SF2">
    <property type="entry name" value="BLR7131 PROTEIN"/>
    <property type="match status" value="1"/>
</dbReference>
<dbReference type="SUPFAM" id="SSF47090">
    <property type="entry name" value="PGBD-like"/>
    <property type="match status" value="1"/>
</dbReference>
<evidence type="ECO:0000256" key="6">
    <source>
        <dbReference type="ARBA" id="ARBA00023316"/>
    </source>
</evidence>
<dbReference type="InterPro" id="IPR045380">
    <property type="entry name" value="LD_TPept_scaffold_dom"/>
</dbReference>
<evidence type="ECO:0000256" key="2">
    <source>
        <dbReference type="ARBA" id="ARBA00005992"/>
    </source>
</evidence>
<evidence type="ECO:0000256" key="4">
    <source>
        <dbReference type="ARBA" id="ARBA00022960"/>
    </source>
</evidence>
<dbReference type="Gene3D" id="2.40.440.10">
    <property type="entry name" value="L,D-transpeptidase catalytic domain-like"/>
    <property type="match status" value="1"/>
</dbReference>
<dbReference type="InterPro" id="IPR036366">
    <property type="entry name" value="PGBDSf"/>
</dbReference>
<keyword evidence="5 7" id="KW-0573">Peptidoglycan synthesis</keyword>
<keyword evidence="4 7" id="KW-0133">Cell shape</keyword>
<reference evidence="11" key="1">
    <citation type="journal article" date="2019" name="Int. J. Syst. Evol. Microbiol.">
        <title>The Global Catalogue of Microorganisms (GCM) 10K type strain sequencing project: providing services to taxonomists for standard genome sequencing and annotation.</title>
        <authorList>
            <consortium name="The Broad Institute Genomics Platform"/>
            <consortium name="The Broad Institute Genome Sequencing Center for Infectious Disease"/>
            <person name="Wu L."/>
            <person name="Ma J."/>
        </authorList>
    </citation>
    <scope>NUCLEOTIDE SEQUENCE [LARGE SCALE GENOMIC DNA]</scope>
    <source>
        <strain evidence="11">CCUG 60559</strain>
    </source>
</reference>
<dbReference type="Pfam" id="PF03734">
    <property type="entry name" value="YkuD"/>
    <property type="match status" value="1"/>
</dbReference>
<dbReference type="InterPro" id="IPR052905">
    <property type="entry name" value="LD-transpeptidase_YkuD-like"/>
</dbReference>
<dbReference type="InterPro" id="IPR036365">
    <property type="entry name" value="PGBD-like_sf"/>
</dbReference>
<dbReference type="PANTHER" id="PTHR41533">
    <property type="entry name" value="L,D-TRANSPEPTIDASE HI_1667-RELATED"/>
    <property type="match status" value="1"/>
</dbReference>
<dbReference type="Pfam" id="PF20142">
    <property type="entry name" value="Scaffold"/>
    <property type="match status" value="1"/>
</dbReference>
<sequence>MTFGIRLMTFSLALLLLLHPALPTQANNRNSSIAEALADRLPAEQADLQDFYAARQGRPAWQQPEAVTGFFAALSTVENDGLNAADYRSADLMSTHRQLQAAAGTLEDRVRFELRLSRVLMTVLHHLQRGKVDPQSVDPTWEMPVTIAPLNLPAISQAVDAQRFEQAFAMARPEAAPYQRLRAGLAQYRQLERQGGWPRLPERQHSLRPGDVHKDVALLRKRMLITGELAITDADEPASQTAASSPPETYEYDEHLVDAVRRFQQHHLLEEDGIVGRQTRAAMNVPVTERINQIRVNLERARWTLHGEAEDFVLVDIAGYRISYFRPNGEIWRSRIVVGQPYRRTPSLRSMITHLTINPAWTVPPTIYSEDMLPRIRRDISYLERQNISVLSFSGQWLDPYSVDWWNPGGIMLRQDPGPTNALGQVVLRFPNNHSVYLHDTPSQGLFSRQQRAFSSGCIRVQGVLDLAQMLLEDTGTPAHVDSLIAAGETRNIHLKRPVPVILHYWTVHPGVDGELVFRPDVYQHDASLLKALDRPLAPGK</sequence>
<feature type="active site" description="Proton donor/acceptor" evidence="7">
    <location>
        <position position="439"/>
    </location>
</feature>
<keyword evidence="11" id="KW-1185">Reference proteome</keyword>
<evidence type="ECO:0000256" key="3">
    <source>
        <dbReference type="ARBA" id="ARBA00022679"/>
    </source>
</evidence>
<comment type="similarity">
    <text evidence="2">Belongs to the YkuD family.</text>
</comment>
<comment type="pathway">
    <text evidence="1 7">Cell wall biogenesis; peptidoglycan biosynthesis.</text>
</comment>
<dbReference type="RefSeq" id="WP_100687996.1">
    <property type="nucleotide sequence ID" value="NZ_JBHTBD010000001.1"/>
</dbReference>
<evidence type="ECO:0000256" key="7">
    <source>
        <dbReference type="PROSITE-ProRule" id="PRU01373"/>
    </source>
</evidence>
<comment type="caution">
    <text evidence="10">The sequence shown here is derived from an EMBL/GenBank/DDBJ whole genome shotgun (WGS) entry which is preliminary data.</text>
</comment>
<feature type="active site" description="Nucleophile" evidence="7">
    <location>
        <position position="458"/>
    </location>
</feature>
<organism evidence="10 11">
    <name type="scientific">Marinobacter aromaticivorans</name>
    <dbReference type="NCBI Taxonomy" id="1494078"/>
    <lineage>
        <taxon>Bacteria</taxon>
        <taxon>Pseudomonadati</taxon>
        <taxon>Pseudomonadota</taxon>
        <taxon>Gammaproteobacteria</taxon>
        <taxon>Pseudomonadales</taxon>
        <taxon>Marinobacteraceae</taxon>
        <taxon>Marinobacter</taxon>
    </lineage>
</organism>
<evidence type="ECO:0000259" key="9">
    <source>
        <dbReference type="PROSITE" id="PS52029"/>
    </source>
</evidence>
<dbReference type="SUPFAM" id="SSF141523">
    <property type="entry name" value="L,D-transpeptidase catalytic domain-like"/>
    <property type="match status" value="1"/>
</dbReference>
<dbReference type="CDD" id="cd16913">
    <property type="entry name" value="YkuD_like"/>
    <property type="match status" value="1"/>
</dbReference>
<feature type="domain" description="L,D-TPase catalytic" evidence="9">
    <location>
        <begin position="311"/>
        <end position="482"/>
    </location>
</feature>
<protein>
    <submittedName>
        <fullName evidence="10">Murein L,D-transpeptidase</fullName>
    </submittedName>
</protein>
<dbReference type="PROSITE" id="PS52029">
    <property type="entry name" value="LD_TPASE"/>
    <property type="match status" value="1"/>
</dbReference>
<dbReference type="EMBL" id="JBHTBD010000001">
    <property type="protein sequence ID" value="MFC7294245.1"/>
    <property type="molecule type" value="Genomic_DNA"/>
</dbReference>
<evidence type="ECO:0000256" key="1">
    <source>
        <dbReference type="ARBA" id="ARBA00004752"/>
    </source>
</evidence>
<dbReference type="InterPro" id="IPR038063">
    <property type="entry name" value="Transpep_catalytic_dom"/>
</dbReference>
<keyword evidence="3" id="KW-0808">Transferase</keyword>
<name>A0ABW2ITY6_9GAMM</name>
<keyword evidence="6 7" id="KW-0961">Cell wall biogenesis/degradation</keyword>
<feature type="chain" id="PRO_5046793110" evidence="8">
    <location>
        <begin position="27"/>
        <end position="541"/>
    </location>
</feature>
<evidence type="ECO:0000313" key="10">
    <source>
        <dbReference type="EMBL" id="MFC7294245.1"/>
    </source>
</evidence>
<evidence type="ECO:0000256" key="8">
    <source>
        <dbReference type="SAM" id="SignalP"/>
    </source>
</evidence>
<dbReference type="Gene3D" id="1.10.101.10">
    <property type="entry name" value="PGBD-like superfamily/PGBD"/>
    <property type="match status" value="1"/>
</dbReference>
<dbReference type="InterPro" id="IPR002477">
    <property type="entry name" value="Peptidoglycan-bd-like"/>
</dbReference>
<accession>A0ABW2ITY6</accession>
<evidence type="ECO:0000313" key="11">
    <source>
        <dbReference type="Proteomes" id="UP001596506"/>
    </source>
</evidence>
<proteinExistence type="inferred from homology"/>
<dbReference type="InterPro" id="IPR005490">
    <property type="entry name" value="LD_TPept_cat_dom"/>
</dbReference>
<dbReference type="Proteomes" id="UP001596506">
    <property type="component" value="Unassembled WGS sequence"/>
</dbReference>
<dbReference type="Pfam" id="PF01471">
    <property type="entry name" value="PG_binding_1"/>
    <property type="match status" value="1"/>
</dbReference>